<organism evidence="2 3">
    <name type="scientific">Burkholderia phage BcepSaruman</name>
    <dbReference type="NCBI Taxonomy" id="2530032"/>
    <lineage>
        <taxon>Viruses</taxon>
        <taxon>Duplodnaviria</taxon>
        <taxon>Heunggongvirae</taxon>
        <taxon>Uroviricota</taxon>
        <taxon>Caudoviricetes</taxon>
        <taxon>Sarumanvirus</taxon>
        <taxon>Sarumanvirus bcepsaruman</taxon>
    </lineage>
</organism>
<dbReference type="GO" id="GO:0003676">
    <property type="term" value="F:nucleic acid binding"/>
    <property type="evidence" value="ECO:0007669"/>
    <property type="project" value="InterPro"/>
</dbReference>
<accession>A0A4D5ZD75</accession>
<evidence type="ECO:0000313" key="2">
    <source>
        <dbReference type="EMBL" id="QBX06630.1"/>
    </source>
</evidence>
<dbReference type="EMBL" id="MK552140">
    <property type="protein sequence ID" value="QBX06630.1"/>
    <property type="molecule type" value="Genomic_DNA"/>
</dbReference>
<evidence type="ECO:0000259" key="1">
    <source>
        <dbReference type="Pfam" id="PF16473"/>
    </source>
</evidence>
<evidence type="ECO:0000313" key="3">
    <source>
        <dbReference type="Proteomes" id="UP000296455"/>
    </source>
</evidence>
<dbReference type="Proteomes" id="UP000296455">
    <property type="component" value="Segment"/>
</dbReference>
<proteinExistence type="predicted"/>
<name>A0A4D5ZD75_9CAUD</name>
<protein>
    <submittedName>
        <fullName evidence="2">Endodeoxyribonuclease</fullName>
    </submittedName>
</protein>
<gene>
    <name evidence="2" type="ORF">BcepSaruman_217</name>
</gene>
<dbReference type="InterPro" id="IPR036397">
    <property type="entry name" value="RNaseH_sf"/>
</dbReference>
<sequence length="297" mass="33234">MSKLVTVQIKPRSFLQKKFSAGQMWFLAEPIAIDGVYNGNYEVAIAGGRHVISGRSLNVQTWTTYESPVELLTRLNGHIYSTSGGPTKHVELRPEDVQPPSPPERTFVMIDIESLGLRVGSPVLSIGACAVQRGLGIIDEFSVVLDLQEQLDKGAKVEADAFYWWLRQPEKPRLAIAGPDVKYSTLEEAREQLTHFWARVEAHPCVVGGSVFAMALGNDFDLAQLDLWFNGNVPWHYRDKVCLRALINTHPNSVVWDSEDNFGKDREDLHTALGDAKAQSRMLMRMVARHPEISQVV</sequence>
<keyword evidence="3" id="KW-1185">Reference proteome</keyword>
<feature type="domain" description="3'-5' exoribonuclease Rv2179c-like" evidence="1">
    <location>
        <begin position="107"/>
        <end position="283"/>
    </location>
</feature>
<dbReference type="Pfam" id="PF16473">
    <property type="entry name" value="Rv2179c-like"/>
    <property type="match status" value="1"/>
</dbReference>
<reference evidence="2 3" key="1">
    <citation type="submission" date="2019-02" db="EMBL/GenBank/DDBJ databases">
        <title>Complete genome sequence of Burkholderia cenocepacia phage BcepSaruman.</title>
        <authorList>
            <person name="Park K."/>
            <person name="Liu M."/>
            <person name="Gill J."/>
        </authorList>
    </citation>
    <scope>NUCLEOTIDE SEQUENCE [LARGE SCALE GENOMIC DNA]</scope>
</reference>
<dbReference type="SUPFAM" id="SSF53098">
    <property type="entry name" value="Ribonuclease H-like"/>
    <property type="match status" value="1"/>
</dbReference>
<dbReference type="InterPro" id="IPR012337">
    <property type="entry name" value="RNaseH-like_sf"/>
</dbReference>
<dbReference type="InterPro" id="IPR033390">
    <property type="entry name" value="Rv2179c-like"/>
</dbReference>
<dbReference type="Gene3D" id="3.30.420.10">
    <property type="entry name" value="Ribonuclease H-like superfamily/Ribonuclease H"/>
    <property type="match status" value="1"/>
</dbReference>